<accession>A0A2M8WK27</accession>
<proteinExistence type="predicted"/>
<sequence length="54" mass="6081">MSENRHTIRNLDPELITQARIHVLQTGRATLGELVSEAVAMLIDYETQDDDDAN</sequence>
<comment type="caution">
    <text evidence="1">The sequence shown here is derived from an EMBL/GenBank/DDBJ whole genome shotgun (WGS) entry which is preliminary data.</text>
</comment>
<keyword evidence="2" id="KW-1185">Reference proteome</keyword>
<protein>
    <submittedName>
        <fullName evidence="1">Uncharacterized protein</fullName>
    </submittedName>
</protein>
<evidence type="ECO:0000313" key="1">
    <source>
        <dbReference type="EMBL" id="PJI91277.1"/>
    </source>
</evidence>
<dbReference type="Proteomes" id="UP000228531">
    <property type="component" value="Unassembled WGS sequence"/>
</dbReference>
<dbReference type="EMBL" id="PGTY01000001">
    <property type="protein sequence ID" value="PJI91277.1"/>
    <property type="molecule type" value="Genomic_DNA"/>
</dbReference>
<name>A0A2M8WK27_9RHOB</name>
<dbReference type="RefSeq" id="WP_168769028.1">
    <property type="nucleotide sequence ID" value="NZ_PGTY01000001.1"/>
</dbReference>
<organism evidence="1 2">
    <name type="scientific">Yoonia maricola</name>
    <dbReference type="NCBI Taxonomy" id="420999"/>
    <lineage>
        <taxon>Bacteria</taxon>
        <taxon>Pseudomonadati</taxon>
        <taxon>Pseudomonadota</taxon>
        <taxon>Alphaproteobacteria</taxon>
        <taxon>Rhodobacterales</taxon>
        <taxon>Paracoccaceae</taxon>
        <taxon>Yoonia</taxon>
    </lineage>
</organism>
<evidence type="ECO:0000313" key="2">
    <source>
        <dbReference type="Proteomes" id="UP000228531"/>
    </source>
</evidence>
<gene>
    <name evidence="1" type="ORF">BC777_0101</name>
</gene>
<dbReference type="AlphaFoldDB" id="A0A2M8WK27"/>
<reference evidence="1 2" key="1">
    <citation type="submission" date="2017-11" db="EMBL/GenBank/DDBJ databases">
        <title>Genomic Encyclopedia of Archaeal and Bacterial Type Strains, Phase II (KMG-II): From Individual Species to Whole Genera.</title>
        <authorList>
            <person name="Goeker M."/>
        </authorList>
    </citation>
    <scope>NUCLEOTIDE SEQUENCE [LARGE SCALE GENOMIC DNA]</scope>
    <source>
        <strain evidence="1 2">DSM 29128</strain>
    </source>
</reference>